<comment type="similarity">
    <text evidence="2">Belongs to the TIP family.</text>
</comment>
<protein>
    <submittedName>
        <fullName evidence="11">Integrin alpha FG-GAP repeat containing 1</fullName>
    </submittedName>
</protein>
<dbReference type="OMA" id="PGDWIPW"/>
<name>A0A8C4R1A1_EPTBU</name>
<dbReference type="InterPro" id="IPR024881">
    <property type="entry name" value="Tip"/>
</dbReference>
<sequence length="586" mass="63944">MASYRPDGLFISFVLLLPTILGSLLNATDQIFSVHGGIIAAFGDFNSDKQTDVFVIAGEHNVELLLGGESQPYFVKSFTIDVPEGRVTSVVPGDYDGDSFMDILVTATPQDNAESQILLVCWGNGLSLGNRSHLAQELKDQPLVFDYDGDMVPDLLVSTRKGLSVCSVKNRTFVCLLPVLEMGLPARIPHSHAFLDVTGDFTADLLLTLQDKYQVWQNQDGTLSKTKELSLPPDLIVVGQSSFADVDGDGRQDHLVPGCLDTACSINVIYLNRQGEDSWTNVSIGPVAGSAELWFWNAGAVESPTGWPLPPTLRLGDYNIDGYPDALVTMQNGTDRTRWLVLLENVPCTEESCKVVGRMFIPRWTSPVPGAIAAAFFDLFEDGILDILLMSDSTGSTHPTLQALQNNLEADAYFVKIIVLSGLCGSKCGSKESFGVNQPGPYVEYTTVNAAGSEQKSSAAQLSQSAHLALQLPYSVLGLGRSANFIDHLVVGIPRPAGETDLRKRAWMSIIPNAQLIVIPYPNDEPQRWSTKLYLTPSRGVLLTAIALLSVCLLLLIIIGALHWHEKKADNKEKRQEAHRFHFDAM</sequence>
<dbReference type="Pfam" id="PF13517">
    <property type="entry name" value="FG-GAP_3"/>
    <property type="match status" value="2"/>
</dbReference>
<comment type="subcellular location">
    <subcellularLocation>
        <location evidence="1">Membrane</location>
        <topology evidence="1">Single-pass type I membrane protein</topology>
    </subcellularLocation>
</comment>
<feature type="domain" description="T-cell immunomodulatory protein TIP C2" evidence="10">
    <location>
        <begin position="434"/>
        <end position="534"/>
    </location>
</feature>
<evidence type="ECO:0000256" key="9">
    <source>
        <dbReference type="SAM" id="SignalP"/>
    </source>
</evidence>
<reference evidence="11" key="1">
    <citation type="submission" date="2025-08" db="UniProtKB">
        <authorList>
            <consortium name="Ensembl"/>
        </authorList>
    </citation>
    <scope>IDENTIFICATION</scope>
</reference>
<dbReference type="Pfam" id="PF23122">
    <property type="entry name" value="C2_ITFG1"/>
    <property type="match status" value="1"/>
</dbReference>
<proteinExistence type="inferred from homology"/>
<evidence type="ECO:0000256" key="1">
    <source>
        <dbReference type="ARBA" id="ARBA00004479"/>
    </source>
</evidence>
<evidence type="ECO:0000256" key="6">
    <source>
        <dbReference type="ARBA" id="ARBA00023136"/>
    </source>
</evidence>
<accession>A0A8C4R1A1</accession>
<feature type="signal peptide" evidence="9">
    <location>
        <begin position="1"/>
        <end position="22"/>
    </location>
</feature>
<dbReference type="Proteomes" id="UP000694388">
    <property type="component" value="Unplaced"/>
</dbReference>
<dbReference type="Ensembl" id="ENSEBUT00000023461.1">
    <property type="protein sequence ID" value="ENSEBUP00000022884.1"/>
    <property type="gene ID" value="ENSEBUG00000014102.1"/>
</dbReference>
<dbReference type="InterPro" id="IPR057089">
    <property type="entry name" value="C2_TIP"/>
</dbReference>
<dbReference type="InterPro" id="IPR013517">
    <property type="entry name" value="FG-GAP"/>
</dbReference>
<evidence type="ECO:0000256" key="2">
    <source>
        <dbReference type="ARBA" id="ARBA00006496"/>
    </source>
</evidence>
<keyword evidence="5 8" id="KW-1133">Transmembrane helix</keyword>
<feature type="transmembrane region" description="Helical" evidence="8">
    <location>
        <begin position="541"/>
        <end position="564"/>
    </location>
</feature>
<dbReference type="GO" id="GO:0005886">
    <property type="term" value="C:plasma membrane"/>
    <property type="evidence" value="ECO:0007669"/>
    <property type="project" value="TreeGrafter"/>
</dbReference>
<dbReference type="AlphaFoldDB" id="A0A8C4R1A1"/>
<evidence type="ECO:0000256" key="4">
    <source>
        <dbReference type="ARBA" id="ARBA00022729"/>
    </source>
</evidence>
<dbReference type="PANTHER" id="PTHR13412:SF0">
    <property type="entry name" value="T-CELL IMMUNOMODULATORY PROTEIN"/>
    <property type="match status" value="1"/>
</dbReference>
<feature type="chain" id="PRO_5034505770" evidence="9">
    <location>
        <begin position="23"/>
        <end position="586"/>
    </location>
</feature>
<dbReference type="SUPFAM" id="SSF69318">
    <property type="entry name" value="Integrin alpha N-terminal domain"/>
    <property type="match status" value="1"/>
</dbReference>
<evidence type="ECO:0000313" key="12">
    <source>
        <dbReference type="Proteomes" id="UP000694388"/>
    </source>
</evidence>
<organism evidence="11 12">
    <name type="scientific">Eptatretus burgeri</name>
    <name type="common">Inshore hagfish</name>
    <dbReference type="NCBI Taxonomy" id="7764"/>
    <lineage>
        <taxon>Eukaryota</taxon>
        <taxon>Metazoa</taxon>
        <taxon>Chordata</taxon>
        <taxon>Craniata</taxon>
        <taxon>Vertebrata</taxon>
        <taxon>Cyclostomata</taxon>
        <taxon>Myxini</taxon>
        <taxon>Myxiniformes</taxon>
        <taxon>Myxinidae</taxon>
        <taxon>Eptatretinae</taxon>
        <taxon>Eptatretus</taxon>
    </lineage>
</organism>
<evidence type="ECO:0000256" key="5">
    <source>
        <dbReference type="ARBA" id="ARBA00022989"/>
    </source>
</evidence>
<evidence type="ECO:0000256" key="3">
    <source>
        <dbReference type="ARBA" id="ARBA00022692"/>
    </source>
</evidence>
<evidence type="ECO:0000256" key="7">
    <source>
        <dbReference type="ARBA" id="ARBA00023180"/>
    </source>
</evidence>
<dbReference type="PANTHER" id="PTHR13412">
    <property type="entry name" value="T-CELL IMMUNOMODULATORY PROTEIN HOMOLOG"/>
    <property type="match status" value="1"/>
</dbReference>
<dbReference type="InterPro" id="IPR028994">
    <property type="entry name" value="Integrin_alpha_N"/>
</dbReference>
<evidence type="ECO:0000256" key="8">
    <source>
        <dbReference type="SAM" id="Phobius"/>
    </source>
</evidence>
<reference evidence="11" key="2">
    <citation type="submission" date="2025-09" db="UniProtKB">
        <authorList>
            <consortium name="Ensembl"/>
        </authorList>
    </citation>
    <scope>IDENTIFICATION</scope>
</reference>
<evidence type="ECO:0000313" key="11">
    <source>
        <dbReference type="Ensembl" id="ENSEBUP00000022884.1"/>
    </source>
</evidence>
<evidence type="ECO:0000259" key="10">
    <source>
        <dbReference type="Pfam" id="PF23122"/>
    </source>
</evidence>
<dbReference type="Gene3D" id="2.130.10.130">
    <property type="entry name" value="Integrin alpha, N-terminal"/>
    <property type="match status" value="1"/>
</dbReference>
<keyword evidence="4 9" id="KW-0732">Signal</keyword>
<keyword evidence="3 8" id="KW-0812">Transmembrane</keyword>
<keyword evidence="12" id="KW-1185">Reference proteome</keyword>
<dbReference type="GeneTree" id="ENSGT00390000013367"/>
<keyword evidence="6 8" id="KW-0472">Membrane</keyword>
<keyword evidence="7" id="KW-0325">Glycoprotein</keyword>